<dbReference type="GO" id="GO:0016829">
    <property type="term" value="F:lyase activity"/>
    <property type="evidence" value="ECO:0007669"/>
    <property type="project" value="UniProtKB-KW"/>
</dbReference>
<evidence type="ECO:0000313" key="4">
    <source>
        <dbReference type="EMBL" id="QYJ67635.1"/>
    </source>
</evidence>
<proteinExistence type="inferred from homology"/>
<keyword evidence="2 4" id="KW-0456">Lyase</keyword>
<gene>
    <name evidence="4" type="ORF">K1I41_08725</name>
</gene>
<sequence>MKKIYFTLLIGLTVFSGIAQNTSNKNEKHLKELLTIMQGNYTSEKQSVADTTYYNISLRMVPIWENREGNYIYVEQALYTKQDKPYRVRIYKVSHYGNDAFISDIYTIKNEKEWIGKWGTPEAFDALPLTNITLKEGCGVVLKRVAKNKFVGATGEKTCKSELYGASYATSEVTVLPNQIISWDRGFDDDDEHVWGAEKAGYIFDKL</sequence>
<dbReference type="Pfam" id="PF06206">
    <property type="entry name" value="CpeT"/>
    <property type="match status" value="1"/>
</dbReference>
<dbReference type="InterPro" id="IPR038672">
    <property type="entry name" value="CpcT/CpeT_sf"/>
</dbReference>
<evidence type="ECO:0000256" key="2">
    <source>
        <dbReference type="ARBA" id="ARBA00023239"/>
    </source>
</evidence>
<evidence type="ECO:0000256" key="1">
    <source>
        <dbReference type="ARBA" id="ARBA00008206"/>
    </source>
</evidence>
<organism evidence="4 5">
    <name type="scientific">Flavobacterium litorale</name>
    <dbReference type="NCBI Taxonomy" id="2856519"/>
    <lineage>
        <taxon>Bacteria</taxon>
        <taxon>Pseudomonadati</taxon>
        <taxon>Bacteroidota</taxon>
        <taxon>Flavobacteriia</taxon>
        <taxon>Flavobacteriales</taxon>
        <taxon>Flavobacteriaceae</taxon>
        <taxon>Flavobacterium</taxon>
    </lineage>
</organism>
<reference evidence="4 5" key="1">
    <citation type="submission" date="2021-07" db="EMBL/GenBank/DDBJ databases">
        <title>Flavobacterium WSW3-B6 sp.nov, isolated from seaweed.</title>
        <authorList>
            <person name="Muhammad N."/>
            <person name="Ho H."/>
            <person name="Lee Y.-J."/>
            <person name="Nguyen T."/>
            <person name="Ho J."/>
            <person name="Kim S.-G."/>
        </authorList>
    </citation>
    <scope>NUCLEOTIDE SEQUENCE [LARGE SCALE GENOMIC DNA]</scope>
    <source>
        <strain evidence="4 5">WSW3-B6</strain>
    </source>
</reference>
<accession>A0ABX8V480</accession>
<dbReference type="Gene3D" id="2.40.128.590">
    <property type="entry name" value="CpcT/CpeT domain"/>
    <property type="match status" value="1"/>
</dbReference>
<evidence type="ECO:0000313" key="5">
    <source>
        <dbReference type="Proteomes" id="UP000825381"/>
    </source>
</evidence>
<dbReference type="PANTHER" id="PTHR35137">
    <property type="entry name" value="CHROMOPHORE LYASE CRL, CHLOROPLASTIC"/>
    <property type="match status" value="1"/>
</dbReference>
<dbReference type="InterPro" id="IPR010404">
    <property type="entry name" value="CpcT/CpeT"/>
</dbReference>
<dbReference type="PANTHER" id="PTHR35137:SF1">
    <property type="entry name" value="CHROMOPHORE LYASE CRL, CHLOROPLASTIC"/>
    <property type="match status" value="1"/>
</dbReference>
<evidence type="ECO:0000256" key="3">
    <source>
        <dbReference type="SAM" id="SignalP"/>
    </source>
</evidence>
<protein>
    <submittedName>
        <fullName evidence="4">Chromophore lyase CpcT/CpeT</fullName>
    </submittedName>
</protein>
<feature type="chain" id="PRO_5046917238" evidence="3">
    <location>
        <begin position="20"/>
        <end position="207"/>
    </location>
</feature>
<keyword evidence="5" id="KW-1185">Reference proteome</keyword>
<dbReference type="RefSeq" id="WP_220639980.1">
    <property type="nucleotide sequence ID" value="NZ_CP080429.1"/>
</dbReference>
<dbReference type="CDD" id="cd16338">
    <property type="entry name" value="CpcT"/>
    <property type="match status" value="1"/>
</dbReference>
<dbReference type="EMBL" id="CP080429">
    <property type="protein sequence ID" value="QYJ67635.1"/>
    <property type="molecule type" value="Genomic_DNA"/>
</dbReference>
<dbReference type="Proteomes" id="UP000825381">
    <property type="component" value="Chromosome"/>
</dbReference>
<keyword evidence="3" id="KW-0732">Signal</keyword>
<comment type="similarity">
    <text evidence="1">Belongs to the CpcT/CpeT biliprotein lyase family.</text>
</comment>
<name>A0ABX8V480_9FLAO</name>
<feature type="signal peptide" evidence="3">
    <location>
        <begin position="1"/>
        <end position="19"/>
    </location>
</feature>